<feature type="region of interest" description="Disordered" evidence="1">
    <location>
        <begin position="243"/>
        <end position="263"/>
    </location>
</feature>
<evidence type="ECO:0000256" key="1">
    <source>
        <dbReference type="SAM" id="MobiDB-lite"/>
    </source>
</evidence>
<reference evidence="7" key="1">
    <citation type="journal article" date="2021" name="Int. J. Syst. Evol. Microbiol.">
        <title>Actinocatenispora comari sp. nov., an endophytic actinomycete isolated from aerial parts of Comarum salesowianum.</title>
        <authorList>
            <person name="Oyunbileg N."/>
            <person name="Iizaka Y."/>
            <person name="Hamada M."/>
            <person name="Davaapurev B.O."/>
            <person name="Fukumoto A."/>
            <person name="Tsetseg B."/>
            <person name="Kato F."/>
            <person name="Tamura T."/>
            <person name="Batkhuu J."/>
            <person name="Anzai Y."/>
        </authorList>
    </citation>
    <scope>NUCLEOTIDE SEQUENCE [LARGE SCALE GENOMIC DNA]</scope>
    <source>
        <strain evidence="7">NUM-2625</strain>
    </source>
</reference>
<dbReference type="SUPFAM" id="SSF56601">
    <property type="entry name" value="beta-lactamase/transpeptidase-like"/>
    <property type="match status" value="1"/>
</dbReference>
<dbReference type="InterPro" id="IPR012338">
    <property type="entry name" value="Beta-lactam/transpept-like"/>
</dbReference>
<evidence type="ECO:0000313" key="5">
    <source>
        <dbReference type="EMBL" id="GIL24777.1"/>
    </source>
</evidence>
<protein>
    <submittedName>
        <fullName evidence="5">FmtA-like protein</fullName>
    </submittedName>
</protein>
<reference evidence="5" key="2">
    <citation type="submission" date="2021-02" db="EMBL/GenBank/DDBJ databases">
        <title>Whole genome shotgun sequence of Actinocatenispora sp. strain NUM-2625.</title>
        <authorList>
            <person name="Oyunbileg N."/>
            <person name="Iizaka Y."/>
            <person name="Davaapurev BO."/>
            <person name="Fukumoto A."/>
            <person name="Batkhuu J."/>
            <person name="Anzai Y."/>
        </authorList>
    </citation>
    <scope>NUCLEOTIDE SEQUENCE</scope>
    <source>
        <strain evidence="5">NUM-2625</strain>
    </source>
</reference>
<keyword evidence="3" id="KW-0732">Signal</keyword>
<sequence>MVAPLGSVGMKAILTALGGTVAAVAACLCLATPARADDTTATVAHTADRVITAQLAKDHIPGAAVVVVAGGKQVYAKGYGVADTGRRTPVDPARTRFYLGSVTKLLTASAVQQLVDAGKLDLDADVNSYLDFRIRDSYPGRPIRLRDLLTHTSGFEDRVLGVATPTGTPVPKLGPWLAAHQPARVRPPGTLASYDNYGVALAGYIVQRVSGEPYERYVRQHVLAPLGMRHTSLDNDTEHLATGYRSDGTVATGGQRGPLTPAGPNVTAVPTDLGRYLIAQLRPGNPLLHRQFTPDKRLPGMGLIFEEHPHDGTRVFAKDGDVPGYHDYVALLPDDDLGVYVAYNGDGVDGSGSYARRELVDRIVEALHPDRHPATPTRHDDGDLSRYAGSYRTTRYNHQDLTKVTQLVSPVTVTASDDELTTTGLSENPAVSEQHWIPLGHGLFAERGGDARLAFDGDVLFDSASPSAAYQRLPWYQAPMRHLELLVAATLVLLYALVAWPIAAIAQRRAGLLPNLARWGGWGAAVSAFAFLALFAMVMSDSAALNEHITLNDSTALHAAPVLLRVTFGFTALLLAGSVLAWVRRWWRLPGRIGYTVVTVAAVAFCVVTALYNLMLD</sequence>
<dbReference type="PANTHER" id="PTHR46825">
    <property type="entry name" value="D-ALANYL-D-ALANINE-CARBOXYPEPTIDASE/ENDOPEPTIDASE AMPH"/>
    <property type="match status" value="1"/>
</dbReference>
<evidence type="ECO:0000259" key="4">
    <source>
        <dbReference type="Pfam" id="PF00144"/>
    </source>
</evidence>
<evidence type="ECO:0000256" key="2">
    <source>
        <dbReference type="SAM" id="Phobius"/>
    </source>
</evidence>
<evidence type="ECO:0000313" key="6">
    <source>
        <dbReference type="EMBL" id="GIL30570.1"/>
    </source>
</evidence>
<dbReference type="Pfam" id="PF00144">
    <property type="entry name" value="Beta-lactamase"/>
    <property type="match status" value="1"/>
</dbReference>
<feature type="signal peptide" evidence="3">
    <location>
        <begin position="1"/>
        <end position="36"/>
    </location>
</feature>
<keyword evidence="2" id="KW-0472">Membrane</keyword>
<dbReference type="EMBL" id="BOPO01000124">
    <property type="protein sequence ID" value="GIL30570.1"/>
    <property type="molecule type" value="Genomic_DNA"/>
</dbReference>
<dbReference type="PANTHER" id="PTHR46825:SF9">
    <property type="entry name" value="BETA-LACTAMASE-RELATED DOMAIN-CONTAINING PROTEIN"/>
    <property type="match status" value="1"/>
</dbReference>
<dbReference type="Gene3D" id="3.40.710.10">
    <property type="entry name" value="DD-peptidase/beta-lactamase superfamily"/>
    <property type="match status" value="1"/>
</dbReference>
<gene>
    <name evidence="5" type="ORF">NUM_00320</name>
    <name evidence="6" type="ORF">NUM_58240</name>
</gene>
<feature type="transmembrane region" description="Helical" evidence="2">
    <location>
        <begin position="595"/>
        <end position="615"/>
    </location>
</feature>
<name>A0A8J4A829_9ACTN</name>
<feature type="transmembrane region" description="Helical" evidence="2">
    <location>
        <begin position="559"/>
        <end position="583"/>
    </location>
</feature>
<keyword evidence="2" id="KW-1133">Transmembrane helix</keyword>
<feature type="transmembrane region" description="Helical" evidence="2">
    <location>
        <begin position="485"/>
        <end position="507"/>
    </location>
</feature>
<evidence type="ECO:0000256" key="3">
    <source>
        <dbReference type="SAM" id="SignalP"/>
    </source>
</evidence>
<keyword evidence="2" id="KW-0812">Transmembrane</keyword>
<proteinExistence type="predicted"/>
<dbReference type="EMBL" id="BOPO01000001">
    <property type="protein sequence ID" value="GIL24777.1"/>
    <property type="molecule type" value="Genomic_DNA"/>
</dbReference>
<keyword evidence="7" id="KW-1185">Reference proteome</keyword>
<dbReference type="InterPro" id="IPR050491">
    <property type="entry name" value="AmpC-like"/>
</dbReference>
<comment type="caution">
    <text evidence="5">The sequence shown here is derived from an EMBL/GenBank/DDBJ whole genome shotgun (WGS) entry which is preliminary data.</text>
</comment>
<feature type="transmembrane region" description="Helical" evidence="2">
    <location>
        <begin position="519"/>
        <end position="539"/>
    </location>
</feature>
<feature type="chain" id="PRO_5044692516" evidence="3">
    <location>
        <begin position="37"/>
        <end position="617"/>
    </location>
</feature>
<dbReference type="AlphaFoldDB" id="A0A8J4A829"/>
<evidence type="ECO:0000313" key="7">
    <source>
        <dbReference type="Proteomes" id="UP000614996"/>
    </source>
</evidence>
<dbReference type="InterPro" id="IPR001466">
    <property type="entry name" value="Beta-lactam-related"/>
</dbReference>
<dbReference type="Proteomes" id="UP000614996">
    <property type="component" value="Unassembled WGS sequence"/>
</dbReference>
<organism evidence="5 7">
    <name type="scientific">Actinocatenispora comari</name>
    <dbReference type="NCBI Taxonomy" id="2807577"/>
    <lineage>
        <taxon>Bacteria</taxon>
        <taxon>Bacillati</taxon>
        <taxon>Actinomycetota</taxon>
        <taxon>Actinomycetes</taxon>
        <taxon>Micromonosporales</taxon>
        <taxon>Micromonosporaceae</taxon>
        <taxon>Actinocatenispora</taxon>
    </lineage>
</organism>
<feature type="domain" description="Beta-lactamase-related" evidence="4">
    <location>
        <begin position="48"/>
        <end position="357"/>
    </location>
</feature>
<accession>A0A8J4A829</accession>